<dbReference type="PANTHER" id="PTHR35566:SF1">
    <property type="entry name" value="TYPE VI SECRETION SYSTEM BASEPLATE COMPONENT TSSK1"/>
    <property type="match status" value="1"/>
</dbReference>
<evidence type="ECO:0000313" key="1">
    <source>
        <dbReference type="EMBL" id="SMC25009.1"/>
    </source>
</evidence>
<dbReference type="RefSeq" id="WP_084090684.1">
    <property type="nucleotide sequence ID" value="NZ_FWXD01000010.1"/>
</dbReference>
<proteinExistence type="predicted"/>
<dbReference type="AlphaFoldDB" id="A0A1W1XM05"/>
<keyword evidence="2" id="KW-1185">Reference proteome</keyword>
<dbReference type="Pfam" id="PF05936">
    <property type="entry name" value="T6SS_VasE"/>
    <property type="match status" value="1"/>
</dbReference>
<dbReference type="InterPro" id="IPR010263">
    <property type="entry name" value="T6SS_TssK"/>
</dbReference>
<evidence type="ECO:0000313" key="2">
    <source>
        <dbReference type="Proteomes" id="UP000192761"/>
    </source>
</evidence>
<gene>
    <name evidence="1" type="ORF">SAMN02745857_02030</name>
</gene>
<sequence>MTGSRVVWSEGLFLQQQHFQQQERFFESQLVRHVQLAAEWQWGFAELKLDTGLNSLGKLGLTSARGILRDGSLFDVPGQDPLPQPLDVPLDARNELVYLAMPLALAGRAQFDLTQSEEAALARYVAETHELTDVLDPALKVPALLGRQNLQLVMQRELSGAWVALPVARVIECLADGRVSLDDSFVPPTLALTASPVLEAWLKELAGLVRQRAMAVAARVGAPKSSVADIAEFLLLQTLNRYSPGLEQMVARNHCHPSLFFGLGQTLLGDLSIFANENRLASDVPLYLHDAPEACFPPLIAELRRMLSMVFEQSAIAIELQERNYGIRVAIVPDSGLFEQSKFVLAAKGQLASEVLRNLLPSQIKIGPVEKIRDLISLQLPGVRIAALPVVPHQIPFHAGFNYFELEKGSEFWQQLSQSAGLALHVAGDFPGLELELWAVRS</sequence>
<dbReference type="PANTHER" id="PTHR35566">
    <property type="entry name" value="BLR3599 PROTEIN"/>
    <property type="match status" value="1"/>
</dbReference>
<dbReference type="NCBIfam" id="TIGR03353">
    <property type="entry name" value="VI_chp_4"/>
    <property type="match status" value="1"/>
</dbReference>
<dbReference type="STRING" id="1121001.SAMN02745857_02030"/>
<protein>
    <submittedName>
        <fullName evidence="1">Type VI secretion system protein ImpJ</fullName>
    </submittedName>
</protein>
<accession>A0A1W1XM05</accession>
<dbReference type="Proteomes" id="UP000192761">
    <property type="component" value="Unassembled WGS sequence"/>
</dbReference>
<reference evidence="1 2" key="1">
    <citation type="submission" date="2017-04" db="EMBL/GenBank/DDBJ databases">
        <authorList>
            <person name="Afonso C.L."/>
            <person name="Miller P.J."/>
            <person name="Scott M.A."/>
            <person name="Spackman E."/>
            <person name="Goraichik I."/>
            <person name="Dimitrov K.M."/>
            <person name="Suarez D.L."/>
            <person name="Swayne D.E."/>
        </authorList>
    </citation>
    <scope>NUCLEOTIDE SEQUENCE [LARGE SCALE GENOMIC DNA]</scope>
    <source>
        <strain evidence="1 2">DSM 23236</strain>
    </source>
</reference>
<name>A0A1W1XM05_9NEIS</name>
<organism evidence="1 2">
    <name type="scientific">Andreprevotia lacus DSM 23236</name>
    <dbReference type="NCBI Taxonomy" id="1121001"/>
    <lineage>
        <taxon>Bacteria</taxon>
        <taxon>Pseudomonadati</taxon>
        <taxon>Pseudomonadota</taxon>
        <taxon>Betaproteobacteria</taxon>
        <taxon>Neisseriales</taxon>
        <taxon>Chitinibacteraceae</taxon>
        <taxon>Andreprevotia</taxon>
    </lineage>
</organism>
<dbReference type="EMBL" id="FWXD01000010">
    <property type="protein sequence ID" value="SMC25009.1"/>
    <property type="molecule type" value="Genomic_DNA"/>
</dbReference>
<dbReference type="OrthoDB" id="9775333at2"/>